<name>A0A9W6FLA6_XANFL</name>
<accession>A0A9W6FLA6</accession>
<proteinExistence type="predicted"/>
<reference evidence="1" key="1">
    <citation type="submission" date="2022-12" db="EMBL/GenBank/DDBJ databases">
        <title>Reference genome sequencing for broad-spectrum identification of bacterial and archaeal isolates by mass spectrometry.</title>
        <authorList>
            <person name="Sekiguchi Y."/>
            <person name="Tourlousse D.M."/>
        </authorList>
    </citation>
    <scope>NUCLEOTIDE SEQUENCE</scope>
    <source>
        <strain evidence="1">301</strain>
    </source>
</reference>
<dbReference type="AlphaFoldDB" id="A0A9W6FLA6"/>
<gene>
    <name evidence="1" type="ORF">XFLAVUS301_43030</name>
</gene>
<protein>
    <submittedName>
        <fullName evidence="1">Uncharacterized protein</fullName>
    </submittedName>
</protein>
<evidence type="ECO:0000313" key="2">
    <source>
        <dbReference type="Proteomes" id="UP001144397"/>
    </source>
</evidence>
<organism evidence="1 2">
    <name type="scientific">Xanthobacter flavus</name>
    <dbReference type="NCBI Taxonomy" id="281"/>
    <lineage>
        <taxon>Bacteria</taxon>
        <taxon>Pseudomonadati</taxon>
        <taxon>Pseudomonadota</taxon>
        <taxon>Alphaproteobacteria</taxon>
        <taxon>Hyphomicrobiales</taxon>
        <taxon>Xanthobacteraceae</taxon>
        <taxon>Xanthobacter</taxon>
    </lineage>
</organism>
<dbReference type="PROSITE" id="PS51257">
    <property type="entry name" value="PROKAR_LIPOPROTEIN"/>
    <property type="match status" value="1"/>
</dbReference>
<dbReference type="Proteomes" id="UP001144397">
    <property type="component" value="Unassembled WGS sequence"/>
</dbReference>
<dbReference type="EMBL" id="BSDO01000008">
    <property type="protein sequence ID" value="GLI24629.1"/>
    <property type="molecule type" value="Genomic_DNA"/>
</dbReference>
<evidence type="ECO:0000313" key="1">
    <source>
        <dbReference type="EMBL" id="GLI24629.1"/>
    </source>
</evidence>
<comment type="caution">
    <text evidence="1">The sequence shown here is derived from an EMBL/GenBank/DDBJ whole genome shotgun (WGS) entry which is preliminary data.</text>
</comment>
<sequence>MKPRGAGSVACIASVAFGCAAFGIDILPPDDPTAPAVRRAGSPPLAGIRAVRKVGRPPGWHVTARGRIKPSLQEDCAVEYARK</sequence>